<dbReference type="EMBL" id="VXAG01000420">
    <property type="protein sequence ID" value="NXJ79287.1"/>
    <property type="molecule type" value="Genomic_DNA"/>
</dbReference>
<protein>
    <submittedName>
        <fullName evidence="2">ACRC protein</fullName>
    </submittedName>
</protein>
<feature type="non-terminal residue" evidence="2">
    <location>
        <position position="232"/>
    </location>
</feature>
<organism evidence="2 3">
    <name type="scientific">Trogon melanurus</name>
    <name type="common">Black-tailed trogon</name>
    <dbReference type="NCBI Taxonomy" id="56311"/>
    <lineage>
        <taxon>Eukaryota</taxon>
        <taxon>Metazoa</taxon>
        <taxon>Chordata</taxon>
        <taxon>Craniata</taxon>
        <taxon>Vertebrata</taxon>
        <taxon>Euteleostomi</taxon>
        <taxon>Archelosauria</taxon>
        <taxon>Archosauria</taxon>
        <taxon>Dinosauria</taxon>
        <taxon>Saurischia</taxon>
        <taxon>Theropoda</taxon>
        <taxon>Coelurosauria</taxon>
        <taxon>Aves</taxon>
        <taxon>Neognathae</taxon>
        <taxon>Neoaves</taxon>
        <taxon>Telluraves</taxon>
        <taxon>Coraciimorphae</taxon>
        <taxon>Trogoniformes</taxon>
        <taxon>Trogonidae</taxon>
        <taxon>Trogon</taxon>
    </lineage>
</organism>
<dbReference type="Pfam" id="PF10263">
    <property type="entry name" value="SprT-like"/>
    <property type="match status" value="1"/>
</dbReference>
<dbReference type="Proteomes" id="UP000550660">
    <property type="component" value="Unassembled WGS sequence"/>
</dbReference>
<comment type="caution">
    <text evidence="2">The sequence shown here is derived from an EMBL/GenBank/DDBJ whole genome shotgun (WGS) entry which is preliminary data.</text>
</comment>
<feature type="domain" description="SprT-like" evidence="1">
    <location>
        <begin position="157"/>
        <end position="232"/>
    </location>
</feature>
<dbReference type="AlphaFoldDB" id="A0A7L0E8M9"/>
<evidence type="ECO:0000313" key="2">
    <source>
        <dbReference type="EMBL" id="NXJ79287.1"/>
    </source>
</evidence>
<dbReference type="GO" id="GO:0006974">
    <property type="term" value="P:DNA damage response"/>
    <property type="evidence" value="ECO:0007669"/>
    <property type="project" value="UniProtKB-ARBA"/>
</dbReference>
<dbReference type="PANTHER" id="PTHR23099:SF0">
    <property type="entry name" value="GERM CELL NUCLEAR ACIDIC PROTEIN"/>
    <property type="match status" value="1"/>
</dbReference>
<dbReference type="PANTHER" id="PTHR23099">
    <property type="entry name" value="TRANSCRIPTIONAL REGULATOR"/>
    <property type="match status" value="1"/>
</dbReference>
<gene>
    <name evidence="2" type="primary">Gcna</name>
    <name evidence="2" type="ORF">TROMEL_R06089</name>
</gene>
<sequence length="232" mass="26460">LIVKRKERSSEKNTENKVPVVALRQSTEAVSDNSDDEFESLIERIRKRSTPQSSILRTNKTVCQPSTAENINPPCEVAQPLKGEGVKTPRPNSILRPETPSRIVTSARFPRNEFISCSQSAETEKRVCSVPGCFLQDLSNPTSHYVKYFQKNKEELAQKLYRLYNATIFERKLPEKMLIIWNKKMRKTAGYCVTGQTEGPEAKRYARIELSEKVCDSADRLRDTLIHEACHA</sequence>
<evidence type="ECO:0000259" key="1">
    <source>
        <dbReference type="Pfam" id="PF10263"/>
    </source>
</evidence>
<dbReference type="OrthoDB" id="20772at2759"/>
<evidence type="ECO:0000313" key="3">
    <source>
        <dbReference type="Proteomes" id="UP000550660"/>
    </source>
</evidence>
<reference evidence="2 3" key="1">
    <citation type="submission" date="2019-09" db="EMBL/GenBank/DDBJ databases">
        <title>Bird 10,000 Genomes (B10K) Project - Family phase.</title>
        <authorList>
            <person name="Zhang G."/>
        </authorList>
    </citation>
    <scope>NUCLEOTIDE SEQUENCE [LARGE SCALE GENOMIC DNA]</scope>
    <source>
        <strain evidence="2">B10K-DU-007-40</strain>
        <tissue evidence="2">Mixed tissue sample</tissue>
    </source>
</reference>
<proteinExistence type="predicted"/>
<name>A0A7L0E8M9_TROML</name>
<keyword evidence="3" id="KW-1185">Reference proteome</keyword>
<accession>A0A7L0E8M9</accession>
<feature type="non-terminal residue" evidence="2">
    <location>
        <position position="1"/>
    </location>
</feature>
<dbReference type="InterPro" id="IPR006640">
    <property type="entry name" value="SprT-like_domain"/>
</dbReference>
<dbReference type="GO" id="GO:0005634">
    <property type="term" value="C:nucleus"/>
    <property type="evidence" value="ECO:0007669"/>
    <property type="project" value="TreeGrafter"/>
</dbReference>